<reference evidence="1 2" key="1">
    <citation type="journal article" date="2014" name="Environ. Microbiol.">
        <title>The nitrate-ammonifying and nosZ-carrying bacterium Bacillus vireti is a potent source and sink for nitric and nitrous oxide under high nitrate conditions.</title>
        <authorList>
            <person name="Mania D."/>
            <person name="Heylen K."/>
            <person name="van Spanning R.J."/>
            <person name="Frostegard A."/>
        </authorList>
    </citation>
    <scope>NUCLEOTIDE SEQUENCE [LARGE SCALE GENOMIC DNA]</scope>
    <source>
        <strain evidence="1 2">LMG 21834</strain>
    </source>
</reference>
<gene>
    <name evidence="1" type="ORF">BAVI_06869</name>
</gene>
<dbReference type="EMBL" id="ALAN01000047">
    <property type="protein sequence ID" value="ETI69620.1"/>
    <property type="molecule type" value="Genomic_DNA"/>
</dbReference>
<accession>A0AB94IR97</accession>
<keyword evidence="2" id="KW-1185">Reference proteome</keyword>
<evidence type="ECO:0000313" key="1">
    <source>
        <dbReference type="EMBL" id="ETI69620.1"/>
    </source>
</evidence>
<sequence>MENTIDKSNVFQENGLRSGLAQIVFVFESMASAVEHKQSVVRKKIPEITGFAKIQKEIADLQNALGEKQFNK</sequence>
<dbReference type="RefSeq" id="WP_024027585.1">
    <property type="nucleotide sequence ID" value="NZ_ALAN01000047.1"/>
</dbReference>
<comment type="caution">
    <text evidence="1">The sequence shown here is derived from an EMBL/GenBank/DDBJ whole genome shotgun (WGS) entry which is preliminary data.</text>
</comment>
<protein>
    <recommendedName>
        <fullName evidence="3">LXG domain-containing protein</fullName>
    </recommendedName>
</protein>
<evidence type="ECO:0008006" key="3">
    <source>
        <dbReference type="Google" id="ProtNLM"/>
    </source>
</evidence>
<evidence type="ECO:0000313" key="2">
    <source>
        <dbReference type="Proteomes" id="UP000018877"/>
    </source>
</evidence>
<name>A0AB94IR97_9BACI</name>
<dbReference type="AlphaFoldDB" id="A0AB94IR97"/>
<dbReference type="Proteomes" id="UP000018877">
    <property type="component" value="Unassembled WGS sequence"/>
</dbReference>
<proteinExistence type="predicted"/>
<organism evidence="1 2">
    <name type="scientific">Neobacillus vireti LMG 21834</name>
    <dbReference type="NCBI Taxonomy" id="1131730"/>
    <lineage>
        <taxon>Bacteria</taxon>
        <taxon>Bacillati</taxon>
        <taxon>Bacillota</taxon>
        <taxon>Bacilli</taxon>
        <taxon>Bacillales</taxon>
        <taxon>Bacillaceae</taxon>
        <taxon>Neobacillus</taxon>
    </lineage>
</organism>